<feature type="transmembrane region" description="Helical" evidence="9">
    <location>
        <begin position="148"/>
        <end position="166"/>
    </location>
</feature>
<keyword evidence="4 9" id="KW-0812">Transmembrane</keyword>
<protein>
    <submittedName>
        <fullName evidence="11">Sodium/calcium exchanger domain-containing protein</fullName>
    </submittedName>
</protein>
<gene>
    <name evidence="11" type="ORF">QR685DRAFT_549627</name>
</gene>
<evidence type="ECO:0000256" key="7">
    <source>
        <dbReference type="ARBA" id="ARBA00023136"/>
    </source>
</evidence>
<dbReference type="EMBL" id="JAVLET010000001">
    <property type="protein sequence ID" value="KAL0474956.1"/>
    <property type="molecule type" value="Genomic_DNA"/>
</dbReference>
<feature type="transmembrane region" description="Helical" evidence="9">
    <location>
        <begin position="274"/>
        <end position="293"/>
    </location>
</feature>
<feature type="compositionally biased region" description="Polar residues" evidence="8">
    <location>
        <begin position="396"/>
        <end position="405"/>
    </location>
</feature>
<feature type="compositionally biased region" description="Basic residues" evidence="8">
    <location>
        <begin position="460"/>
        <end position="485"/>
    </location>
</feature>
<name>A0ABR3DQP5_NEUIN</name>
<feature type="compositionally biased region" description="Low complexity" evidence="8">
    <location>
        <begin position="354"/>
        <end position="366"/>
    </location>
</feature>
<dbReference type="Proteomes" id="UP001451303">
    <property type="component" value="Unassembled WGS sequence"/>
</dbReference>
<feature type="region of interest" description="Disordered" evidence="8">
    <location>
        <begin position="343"/>
        <end position="490"/>
    </location>
</feature>
<keyword evidence="12" id="KW-1185">Reference proteome</keyword>
<comment type="subcellular location">
    <subcellularLocation>
        <location evidence="1">Endomembrane system</location>
        <topology evidence="1">Multi-pass membrane protein</topology>
    </subcellularLocation>
</comment>
<dbReference type="Pfam" id="PF01699">
    <property type="entry name" value="Na_Ca_ex"/>
    <property type="match status" value="2"/>
</dbReference>
<feature type="transmembrane region" description="Helical" evidence="9">
    <location>
        <begin position="734"/>
        <end position="757"/>
    </location>
</feature>
<feature type="transmembrane region" description="Helical" evidence="9">
    <location>
        <begin position="673"/>
        <end position="696"/>
    </location>
</feature>
<sequence>MKEPSNNSSYTNRIRSWVNPKTHGAPGPVSLLPISNSPPITTTTTTDTTATVGQNATLNDSSRGGNVPSAHEQPQTSTDSSSTGGHHKEDSSNGAKSPTAASHQAAGQGPELETTVSAAAQEQEQKQKPNVAVRFGKVLKQVLFHNKLVNLMLVFVPVGIVVSQLPGSSPGLIFAMNALAIVPLAGLLSYATESVARKLGDSLGALLNVTFGNAVELIIFIALVKDELSIVQASLLGSILANLLLILGMSFLLGGLRFREQIYNSTVTQMSACLLSLSVISLVLPTAFHYSFTDVNDADKKTLKISRGTSVILLLVYVIYLLFQLLSHSYLYESTPQHIIDEESTPGPAAGWLDSSSSGSDSSTDSDSSDSDYSRETVSKRVKRVMRGGHRRRKSSIISNLTSESVVAGQERTPSFGTSDAVPGYDEATQEASSSRPALAFNLHSPTTDGNEEAVEDEKHHRRRHRYKRHMKKHRKHKHKKHHHNGSQECMNGQTIDENAEIQPGVAPTLLSPGEPRRVDFAVEPASSADNAQADTSAGRRPFPGLRGMSLRPVARNLAPAVFVTGPDSVNSPPASSGPVPRVRYGIRRTNSLPDRLSQSLYRPQGALMPSQIPMSAVVDGAIPDKDGDHPDDLSRISAIILLLVSTVLVAVCAEFMVDSIHDLVETAKVPELFIGLIILPIVGNAAEHVTAITVAMKNKMDLAIGVAVGSSIQIALFITPLVVIIGWCMDKDMTLYFTLFETVCLFVSAFIVNFLVLDGRSNYLEGALLCATYVIIALVSFYSPNPTEPGQSA</sequence>
<feature type="compositionally biased region" description="Low complexity" evidence="8">
    <location>
        <begin position="41"/>
        <end position="51"/>
    </location>
</feature>
<feature type="compositionally biased region" description="Polar residues" evidence="8">
    <location>
        <begin position="1"/>
        <end position="14"/>
    </location>
</feature>
<feature type="transmembrane region" description="Helical" evidence="9">
    <location>
        <begin position="203"/>
        <end position="224"/>
    </location>
</feature>
<comment type="similarity">
    <text evidence="2">Belongs to the Ca(2+):cation antiporter (CaCA) (TC 2.A.19) family.</text>
</comment>
<feature type="compositionally biased region" description="Polar residues" evidence="8">
    <location>
        <begin position="92"/>
        <end position="102"/>
    </location>
</feature>
<feature type="compositionally biased region" description="Basic residues" evidence="8">
    <location>
        <begin position="380"/>
        <end position="395"/>
    </location>
</feature>
<dbReference type="PANTHER" id="PTHR31503:SF18">
    <property type="entry name" value="CA(2+)_H(+) EXCHANGER, PUTATIVE (EUROFUNG)-RELATED"/>
    <property type="match status" value="1"/>
</dbReference>
<evidence type="ECO:0000256" key="2">
    <source>
        <dbReference type="ARBA" id="ARBA00008170"/>
    </source>
</evidence>
<accession>A0ABR3DQP5</accession>
<feature type="domain" description="Sodium/calcium exchanger membrane region" evidence="10">
    <location>
        <begin position="639"/>
        <end position="782"/>
    </location>
</feature>
<organism evidence="11 12">
    <name type="scientific">Neurospora intermedia</name>
    <dbReference type="NCBI Taxonomy" id="5142"/>
    <lineage>
        <taxon>Eukaryota</taxon>
        <taxon>Fungi</taxon>
        <taxon>Dikarya</taxon>
        <taxon>Ascomycota</taxon>
        <taxon>Pezizomycotina</taxon>
        <taxon>Sordariomycetes</taxon>
        <taxon>Sordariomycetidae</taxon>
        <taxon>Sordariales</taxon>
        <taxon>Sordariaceae</taxon>
        <taxon>Neurospora</taxon>
    </lineage>
</organism>
<dbReference type="InterPro" id="IPR004713">
    <property type="entry name" value="CaH_exchang"/>
</dbReference>
<evidence type="ECO:0000256" key="4">
    <source>
        <dbReference type="ARBA" id="ARBA00022692"/>
    </source>
</evidence>
<feature type="domain" description="Sodium/calcium exchanger membrane region" evidence="10">
    <location>
        <begin position="172"/>
        <end position="325"/>
    </location>
</feature>
<evidence type="ECO:0000313" key="12">
    <source>
        <dbReference type="Proteomes" id="UP001451303"/>
    </source>
</evidence>
<evidence type="ECO:0000256" key="6">
    <source>
        <dbReference type="ARBA" id="ARBA00023065"/>
    </source>
</evidence>
<keyword evidence="6" id="KW-0406">Ion transport</keyword>
<feature type="transmembrane region" description="Helical" evidence="9">
    <location>
        <begin position="230"/>
        <end position="253"/>
    </location>
</feature>
<evidence type="ECO:0000313" key="11">
    <source>
        <dbReference type="EMBL" id="KAL0474956.1"/>
    </source>
</evidence>
<reference evidence="11 12" key="1">
    <citation type="submission" date="2023-09" db="EMBL/GenBank/DDBJ databases">
        <title>Multi-omics analysis of a traditional fermented food reveals byproduct-associated fungal strains for waste-to-food upcycling.</title>
        <authorList>
            <consortium name="Lawrence Berkeley National Laboratory"/>
            <person name="Rekdal V.M."/>
            <person name="Villalobos-Escobedo J.M."/>
            <person name="Rodriguez-Valeron N."/>
            <person name="Garcia M.O."/>
            <person name="Vasquez D.P."/>
            <person name="Damayanti I."/>
            <person name="Sorensen P.M."/>
            <person name="Baidoo E.E."/>
            <person name="De Carvalho A.C."/>
            <person name="Riley R."/>
            <person name="Lipzen A."/>
            <person name="He G."/>
            <person name="Yan M."/>
            <person name="Haridas S."/>
            <person name="Daum C."/>
            <person name="Yoshinaga Y."/>
            <person name="Ng V."/>
            <person name="Grigoriev I.V."/>
            <person name="Munk R."/>
            <person name="Nuraida L."/>
            <person name="Wijaya C.H."/>
            <person name="Morales P.-C."/>
            <person name="Keasling J.D."/>
        </authorList>
    </citation>
    <scope>NUCLEOTIDE SEQUENCE [LARGE SCALE GENOMIC DNA]</scope>
    <source>
        <strain evidence="11 12">FGSC 2613</strain>
    </source>
</reference>
<feature type="region of interest" description="Disordered" evidence="8">
    <location>
        <begin position="526"/>
        <end position="546"/>
    </location>
</feature>
<evidence type="ECO:0000256" key="3">
    <source>
        <dbReference type="ARBA" id="ARBA00022448"/>
    </source>
</evidence>
<feature type="transmembrane region" description="Helical" evidence="9">
    <location>
        <begin position="172"/>
        <end position="191"/>
    </location>
</feature>
<feature type="transmembrane region" description="Helical" evidence="9">
    <location>
        <begin position="764"/>
        <end position="784"/>
    </location>
</feature>
<evidence type="ECO:0000256" key="8">
    <source>
        <dbReference type="SAM" id="MobiDB-lite"/>
    </source>
</evidence>
<keyword evidence="3" id="KW-0813">Transport</keyword>
<feature type="transmembrane region" description="Helical" evidence="9">
    <location>
        <begin position="305"/>
        <end position="323"/>
    </location>
</feature>
<keyword evidence="7 9" id="KW-0472">Membrane</keyword>
<evidence type="ECO:0000256" key="1">
    <source>
        <dbReference type="ARBA" id="ARBA00004127"/>
    </source>
</evidence>
<proteinExistence type="inferred from homology"/>
<dbReference type="InterPro" id="IPR004837">
    <property type="entry name" value="NaCa_Exmemb"/>
</dbReference>
<evidence type="ECO:0000259" key="10">
    <source>
        <dbReference type="Pfam" id="PF01699"/>
    </source>
</evidence>
<evidence type="ECO:0000256" key="9">
    <source>
        <dbReference type="SAM" id="Phobius"/>
    </source>
</evidence>
<comment type="caution">
    <text evidence="11">The sequence shown here is derived from an EMBL/GenBank/DDBJ whole genome shotgun (WGS) entry which is preliminary data.</text>
</comment>
<feature type="transmembrane region" description="Helical" evidence="9">
    <location>
        <begin position="639"/>
        <end position="658"/>
    </location>
</feature>
<keyword evidence="5 9" id="KW-1133">Transmembrane helix</keyword>
<feature type="compositionally biased region" description="Polar residues" evidence="8">
    <location>
        <begin position="52"/>
        <end position="64"/>
    </location>
</feature>
<evidence type="ECO:0000256" key="5">
    <source>
        <dbReference type="ARBA" id="ARBA00022989"/>
    </source>
</evidence>
<feature type="region of interest" description="Disordered" evidence="8">
    <location>
        <begin position="1"/>
        <end position="127"/>
    </location>
</feature>
<dbReference type="Gene3D" id="1.20.1420.30">
    <property type="entry name" value="NCX, central ion-binding region"/>
    <property type="match status" value="2"/>
</dbReference>
<dbReference type="PANTHER" id="PTHR31503">
    <property type="entry name" value="VACUOLAR CALCIUM ION TRANSPORTER"/>
    <property type="match status" value="1"/>
</dbReference>
<dbReference type="InterPro" id="IPR044880">
    <property type="entry name" value="NCX_ion-bd_dom_sf"/>
</dbReference>
<feature type="transmembrane region" description="Helical" evidence="9">
    <location>
        <begin position="703"/>
        <end position="728"/>
    </location>
</feature>